<dbReference type="Gene3D" id="3.40.50.300">
    <property type="entry name" value="P-loop containing nucleotide triphosphate hydrolases"/>
    <property type="match status" value="1"/>
</dbReference>
<dbReference type="SUPFAM" id="SSF52540">
    <property type="entry name" value="P-loop containing nucleoside triphosphate hydrolases"/>
    <property type="match status" value="1"/>
</dbReference>
<protein>
    <submittedName>
        <fullName evidence="2">P-loop containing nucleoside triphosphate hydrolase protein</fullName>
    </submittedName>
</protein>
<dbReference type="PANTHER" id="PTHR24221">
    <property type="entry name" value="ATP-BINDING CASSETTE SUB-FAMILY B"/>
    <property type="match status" value="1"/>
</dbReference>
<sequence length="94" mass="10293">VSFNAKPGAKIALVSKTGSGKSSILNLLFQCYNVNEGSITIDGQDVRSVTLRSLREAFGIVQQSPALFNISIRENVRYGRLEASDIDGRLFFLL</sequence>
<keyword evidence="3" id="KW-1185">Reference proteome</keyword>
<accession>A0A6A6WSY8</accession>
<evidence type="ECO:0000259" key="1">
    <source>
        <dbReference type="Pfam" id="PF00005"/>
    </source>
</evidence>
<feature type="non-terminal residue" evidence="2">
    <location>
        <position position="1"/>
    </location>
</feature>
<dbReference type="PANTHER" id="PTHR24221:SF654">
    <property type="entry name" value="ATP-BINDING CASSETTE SUB-FAMILY B MEMBER 6"/>
    <property type="match status" value="1"/>
</dbReference>
<gene>
    <name evidence="2" type="ORF">K505DRAFT_397566</name>
</gene>
<dbReference type="GO" id="GO:0005524">
    <property type="term" value="F:ATP binding"/>
    <property type="evidence" value="ECO:0007669"/>
    <property type="project" value="InterPro"/>
</dbReference>
<organism evidence="2 3">
    <name type="scientific">Melanomma pulvis-pyrius CBS 109.77</name>
    <dbReference type="NCBI Taxonomy" id="1314802"/>
    <lineage>
        <taxon>Eukaryota</taxon>
        <taxon>Fungi</taxon>
        <taxon>Dikarya</taxon>
        <taxon>Ascomycota</taxon>
        <taxon>Pezizomycotina</taxon>
        <taxon>Dothideomycetes</taxon>
        <taxon>Pleosporomycetidae</taxon>
        <taxon>Pleosporales</taxon>
        <taxon>Melanommataceae</taxon>
        <taxon>Melanomma</taxon>
    </lineage>
</organism>
<name>A0A6A6WSY8_9PLEO</name>
<dbReference type="OrthoDB" id="6500128at2759"/>
<dbReference type="Pfam" id="PF00005">
    <property type="entry name" value="ABC_tran"/>
    <property type="match status" value="1"/>
</dbReference>
<dbReference type="GO" id="GO:0042626">
    <property type="term" value="F:ATPase-coupled transmembrane transporter activity"/>
    <property type="evidence" value="ECO:0007669"/>
    <property type="project" value="TreeGrafter"/>
</dbReference>
<dbReference type="AlphaFoldDB" id="A0A6A6WSY8"/>
<dbReference type="InterPro" id="IPR003439">
    <property type="entry name" value="ABC_transporter-like_ATP-bd"/>
</dbReference>
<dbReference type="InterPro" id="IPR039421">
    <property type="entry name" value="Type_1_exporter"/>
</dbReference>
<dbReference type="Proteomes" id="UP000799757">
    <property type="component" value="Unassembled WGS sequence"/>
</dbReference>
<reference evidence="2" key="1">
    <citation type="journal article" date="2020" name="Stud. Mycol.">
        <title>101 Dothideomycetes genomes: a test case for predicting lifestyles and emergence of pathogens.</title>
        <authorList>
            <person name="Haridas S."/>
            <person name="Albert R."/>
            <person name="Binder M."/>
            <person name="Bloem J."/>
            <person name="Labutti K."/>
            <person name="Salamov A."/>
            <person name="Andreopoulos B."/>
            <person name="Baker S."/>
            <person name="Barry K."/>
            <person name="Bills G."/>
            <person name="Bluhm B."/>
            <person name="Cannon C."/>
            <person name="Castanera R."/>
            <person name="Culley D."/>
            <person name="Daum C."/>
            <person name="Ezra D."/>
            <person name="Gonzalez J."/>
            <person name="Henrissat B."/>
            <person name="Kuo A."/>
            <person name="Liang C."/>
            <person name="Lipzen A."/>
            <person name="Lutzoni F."/>
            <person name="Magnuson J."/>
            <person name="Mondo S."/>
            <person name="Nolan M."/>
            <person name="Ohm R."/>
            <person name="Pangilinan J."/>
            <person name="Park H.-J."/>
            <person name="Ramirez L."/>
            <person name="Alfaro M."/>
            <person name="Sun H."/>
            <person name="Tritt A."/>
            <person name="Yoshinaga Y."/>
            <person name="Zwiers L.-H."/>
            <person name="Turgeon B."/>
            <person name="Goodwin S."/>
            <person name="Spatafora J."/>
            <person name="Crous P."/>
            <person name="Grigoriev I."/>
        </authorList>
    </citation>
    <scope>NUCLEOTIDE SEQUENCE</scope>
    <source>
        <strain evidence="2">CBS 109.77</strain>
    </source>
</reference>
<dbReference type="GO" id="GO:0016020">
    <property type="term" value="C:membrane"/>
    <property type="evidence" value="ECO:0007669"/>
    <property type="project" value="TreeGrafter"/>
</dbReference>
<dbReference type="EMBL" id="MU002371">
    <property type="protein sequence ID" value="KAF2787025.1"/>
    <property type="molecule type" value="Genomic_DNA"/>
</dbReference>
<dbReference type="GO" id="GO:0016887">
    <property type="term" value="F:ATP hydrolysis activity"/>
    <property type="evidence" value="ECO:0007669"/>
    <property type="project" value="InterPro"/>
</dbReference>
<dbReference type="InterPro" id="IPR027417">
    <property type="entry name" value="P-loop_NTPase"/>
</dbReference>
<evidence type="ECO:0000313" key="2">
    <source>
        <dbReference type="EMBL" id="KAF2787025.1"/>
    </source>
</evidence>
<proteinExistence type="predicted"/>
<feature type="domain" description="ABC transporter" evidence="1">
    <location>
        <begin position="1"/>
        <end position="80"/>
    </location>
</feature>
<keyword evidence="2" id="KW-0378">Hydrolase</keyword>
<evidence type="ECO:0000313" key="3">
    <source>
        <dbReference type="Proteomes" id="UP000799757"/>
    </source>
</evidence>